<evidence type="ECO:0000313" key="2">
    <source>
        <dbReference type="EMBL" id="TSE18864.1"/>
    </source>
</evidence>
<dbReference type="Proteomes" id="UP000315736">
    <property type="component" value="Unassembled WGS sequence"/>
</dbReference>
<protein>
    <recommendedName>
        <fullName evidence="4">Outer membrane efflux protein</fullName>
    </recommendedName>
</protein>
<accession>A0A554W5M4</accession>
<dbReference type="Gene3D" id="1.20.1600.10">
    <property type="entry name" value="Outer membrane efflux proteins (OEP)"/>
    <property type="match status" value="1"/>
</dbReference>
<organism evidence="2 3">
    <name type="scientific">Tepidimonas alkaliphilus</name>
    <dbReference type="NCBI Taxonomy" id="2588942"/>
    <lineage>
        <taxon>Bacteria</taxon>
        <taxon>Pseudomonadati</taxon>
        <taxon>Pseudomonadota</taxon>
        <taxon>Betaproteobacteria</taxon>
        <taxon>Burkholderiales</taxon>
        <taxon>Tepidimonas</taxon>
    </lineage>
</organism>
<keyword evidence="3" id="KW-1185">Reference proteome</keyword>
<sequence>MTSLPPSWRWRWGVGLATAVAALALGFRAQTAHGHGNPPPQPAPTAHTPDPVADWRAANEAVGAFPRGHADLIEWERARGLHRAPDPEPVAAQPWTLDDVARAALSQRPDLRLEPGLGPLEQAQRRRAAAEAVLQAQALWLRALAARAEADSWRETLEAATLAAELATRAQRAGNLSAERALRETLPLQQAEAALRAAEQAERTAWVRLWQRLGGADEARSLRRLAPATLPPTPPTLQSPEPPIDALRQARANDPQWTMRWSDHQRAEAALDPAERARLQAAWADEVRRHAPQAPQPADGTPRWPHAWERALQAALALQQLQRQRDGDLHLAWQARRAADAEASRWRTQRLPAARLLEEETLLRVNGMLASPWELLAAVRERQQAERQALRAELEVWLAELARQAVLAGLPWQPPGLGLAPAVDAAASTPAKGH</sequence>
<reference evidence="2 3" key="1">
    <citation type="submission" date="2019-07" db="EMBL/GenBank/DDBJ databases">
        <title>Tepidimonas alkaliphilus YIM 72238 draft genome.</title>
        <authorList>
            <person name="Da Costa M.S."/>
            <person name="Froufe H.J.C."/>
            <person name="Egas C."/>
            <person name="Albuquerque L."/>
        </authorList>
    </citation>
    <scope>NUCLEOTIDE SEQUENCE [LARGE SCALE GENOMIC DNA]</scope>
    <source>
        <strain evidence="2 3">YIM 72238</strain>
    </source>
</reference>
<dbReference type="RefSeq" id="WP_143891046.1">
    <property type="nucleotide sequence ID" value="NZ_VJNB01000010.1"/>
</dbReference>
<comment type="caution">
    <text evidence="2">The sequence shown here is derived from an EMBL/GenBank/DDBJ whole genome shotgun (WGS) entry which is preliminary data.</text>
</comment>
<dbReference type="AlphaFoldDB" id="A0A554W5M4"/>
<dbReference type="EMBL" id="VJNB01000010">
    <property type="protein sequence ID" value="TSE18864.1"/>
    <property type="molecule type" value="Genomic_DNA"/>
</dbReference>
<proteinExistence type="predicted"/>
<evidence type="ECO:0000313" key="3">
    <source>
        <dbReference type="Proteomes" id="UP000315736"/>
    </source>
</evidence>
<evidence type="ECO:0008006" key="4">
    <source>
        <dbReference type="Google" id="ProtNLM"/>
    </source>
</evidence>
<gene>
    <name evidence="2" type="ORF">Talka_01894</name>
</gene>
<evidence type="ECO:0000256" key="1">
    <source>
        <dbReference type="SAM" id="MobiDB-lite"/>
    </source>
</evidence>
<name>A0A554W5M4_9BURK</name>
<dbReference type="SUPFAM" id="SSF56954">
    <property type="entry name" value="Outer membrane efflux proteins (OEP)"/>
    <property type="match status" value="1"/>
</dbReference>
<dbReference type="OrthoDB" id="8554634at2"/>
<feature type="region of interest" description="Disordered" evidence="1">
    <location>
        <begin position="31"/>
        <end position="51"/>
    </location>
</feature>